<dbReference type="Proteomes" id="UP000306602">
    <property type="component" value="Unassembled WGS sequence"/>
</dbReference>
<organism evidence="9 10">
    <name type="scientific">Aliishimia ponticola</name>
    <dbReference type="NCBI Taxonomy" id="2499833"/>
    <lineage>
        <taxon>Bacteria</taxon>
        <taxon>Pseudomonadati</taxon>
        <taxon>Pseudomonadota</taxon>
        <taxon>Alphaproteobacteria</taxon>
        <taxon>Rhodobacterales</taxon>
        <taxon>Paracoccaceae</taxon>
        <taxon>Aliishimia</taxon>
    </lineage>
</organism>
<keyword evidence="2" id="KW-0964">Secreted</keyword>
<keyword evidence="6" id="KW-0119">Carbohydrate metabolism</keyword>
<evidence type="ECO:0000313" key="10">
    <source>
        <dbReference type="Proteomes" id="UP000306602"/>
    </source>
</evidence>
<gene>
    <name evidence="9" type="ORF">E4Z66_07660</name>
</gene>
<evidence type="ECO:0000256" key="3">
    <source>
        <dbReference type="ARBA" id="ARBA00022651"/>
    </source>
</evidence>
<evidence type="ECO:0000256" key="8">
    <source>
        <dbReference type="SAM" id="SignalP"/>
    </source>
</evidence>
<reference evidence="9 10" key="1">
    <citation type="submission" date="2019-04" db="EMBL/GenBank/DDBJ databases">
        <title>Shimia ponticola sp. nov., isolated from seawater.</title>
        <authorList>
            <person name="Kim Y.-O."/>
            <person name="Yoon J.-H."/>
        </authorList>
    </citation>
    <scope>NUCLEOTIDE SEQUENCE [LARGE SCALE GENOMIC DNA]</scope>
    <source>
        <strain evidence="9 10">MYP11</strain>
    </source>
</reference>
<name>A0A4V3XKG1_9RHOB</name>
<accession>A0A4V3XKG1</accession>
<evidence type="ECO:0000256" key="4">
    <source>
        <dbReference type="ARBA" id="ARBA00022729"/>
    </source>
</evidence>
<dbReference type="AlphaFoldDB" id="A0A4V3XKG1"/>
<dbReference type="PANTHER" id="PTHR38050:SF2">
    <property type="entry name" value="FERULOYL ESTERASE C-RELATED"/>
    <property type="match status" value="1"/>
</dbReference>
<dbReference type="InterPro" id="IPR043595">
    <property type="entry name" value="FaeB/C/D"/>
</dbReference>
<evidence type="ECO:0000256" key="1">
    <source>
        <dbReference type="ARBA" id="ARBA00004613"/>
    </source>
</evidence>
<feature type="chain" id="PRO_5020768051" evidence="8">
    <location>
        <begin position="19"/>
        <end position="261"/>
    </location>
</feature>
<evidence type="ECO:0000256" key="5">
    <source>
        <dbReference type="ARBA" id="ARBA00022801"/>
    </source>
</evidence>
<dbReference type="InterPro" id="IPR029058">
    <property type="entry name" value="AB_hydrolase_fold"/>
</dbReference>
<evidence type="ECO:0000256" key="7">
    <source>
        <dbReference type="ARBA" id="ARBA00023326"/>
    </source>
</evidence>
<keyword evidence="5" id="KW-0378">Hydrolase</keyword>
<dbReference type="Gene3D" id="3.40.50.1820">
    <property type="entry name" value="alpha/beta hydrolase"/>
    <property type="match status" value="1"/>
</dbReference>
<evidence type="ECO:0000256" key="6">
    <source>
        <dbReference type="ARBA" id="ARBA00023277"/>
    </source>
</evidence>
<dbReference type="PANTHER" id="PTHR38050">
    <property type="match status" value="1"/>
</dbReference>
<evidence type="ECO:0000313" key="9">
    <source>
        <dbReference type="EMBL" id="THH36813.1"/>
    </source>
</evidence>
<comment type="caution">
    <text evidence="9">The sequence shown here is derived from an EMBL/GenBank/DDBJ whole genome shotgun (WGS) entry which is preliminary data.</text>
</comment>
<dbReference type="OrthoDB" id="9805640at2"/>
<dbReference type="GO" id="GO:0005576">
    <property type="term" value="C:extracellular region"/>
    <property type="evidence" value="ECO:0007669"/>
    <property type="project" value="UniProtKB-SubCell"/>
</dbReference>
<keyword evidence="10" id="KW-1185">Reference proteome</keyword>
<dbReference type="GO" id="GO:0030600">
    <property type="term" value="F:feruloyl esterase activity"/>
    <property type="evidence" value="ECO:0007669"/>
    <property type="project" value="InterPro"/>
</dbReference>
<dbReference type="EMBL" id="SRKY01000002">
    <property type="protein sequence ID" value="THH36813.1"/>
    <property type="molecule type" value="Genomic_DNA"/>
</dbReference>
<comment type="subcellular location">
    <subcellularLocation>
        <location evidence="1">Secreted</location>
    </subcellularLocation>
</comment>
<dbReference type="RefSeq" id="WP_136462412.1">
    <property type="nucleotide sequence ID" value="NZ_SRKY01000002.1"/>
</dbReference>
<keyword evidence="3" id="KW-0858">Xylan degradation</keyword>
<evidence type="ECO:0000256" key="2">
    <source>
        <dbReference type="ARBA" id="ARBA00022525"/>
    </source>
</evidence>
<keyword evidence="7" id="KW-0624">Polysaccharide degradation</keyword>
<dbReference type="SUPFAM" id="SSF53474">
    <property type="entry name" value="alpha/beta-Hydrolases"/>
    <property type="match status" value="1"/>
</dbReference>
<keyword evidence="4 8" id="KW-0732">Signal</keyword>
<dbReference type="GO" id="GO:0045493">
    <property type="term" value="P:xylan catabolic process"/>
    <property type="evidence" value="ECO:0007669"/>
    <property type="project" value="UniProtKB-KW"/>
</dbReference>
<feature type="signal peptide" evidence="8">
    <location>
        <begin position="1"/>
        <end position="18"/>
    </location>
</feature>
<sequence>MRWCIALLWLVLAAPVLACGLEDPCKLGDRSYHLRVPNGWDGTSPLPVLLHFHGWGRQGDLIVNHQRIAGATRRRGVLLVAPNGLGRSWDFRRADSRDIAFARAVLDDVRRLYPVDEGRIYVSGYSWGSNMAWRFVCEDGADVAALLGISGVLPQDTDCATAPGEIRQVYGLRDEVLPFPAGPGGDETWPVKLWRDRLSCGAGRDAGDWQQVSFLTLARREWTRCARGRVTLDLHPGGHFIPHGWIARQLDEMLGLPPSYP</sequence>
<proteinExistence type="predicted"/>
<protein>
    <submittedName>
        <fullName evidence="9">Polyhydroxybutyrate depolymerase</fullName>
    </submittedName>
</protein>